<reference evidence="3" key="1">
    <citation type="submission" date="2014-12" db="EMBL/GenBank/DDBJ databases">
        <title>Insight into the proteome of Arion vulgaris.</title>
        <authorList>
            <person name="Aradska J."/>
            <person name="Bulat T."/>
            <person name="Smidak R."/>
            <person name="Sarate P."/>
            <person name="Gangsoo J."/>
            <person name="Sialana F."/>
            <person name="Bilban M."/>
            <person name="Lubec G."/>
        </authorList>
    </citation>
    <scope>NUCLEOTIDE SEQUENCE</scope>
    <source>
        <tissue evidence="3">Skin</tissue>
    </source>
</reference>
<dbReference type="EMBL" id="HACG01053460">
    <property type="protein sequence ID" value="CEL00331.1"/>
    <property type="molecule type" value="Transcribed_RNA"/>
</dbReference>
<accession>A0A0B7C6Y9</accession>
<dbReference type="GO" id="GO:0005634">
    <property type="term" value="C:nucleus"/>
    <property type="evidence" value="ECO:0007669"/>
    <property type="project" value="TreeGrafter"/>
</dbReference>
<protein>
    <recommendedName>
        <fullName evidence="2">BRWD/PHIP N-terminal domain-containing protein</fullName>
    </recommendedName>
</protein>
<dbReference type="PANTHER" id="PTHR16266">
    <property type="entry name" value="WD REPEAT DOMAIN 9"/>
    <property type="match status" value="1"/>
</dbReference>
<organism evidence="3">
    <name type="scientific">Arion vulgaris</name>
    <dbReference type="NCBI Taxonomy" id="1028688"/>
    <lineage>
        <taxon>Eukaryota</taxon>
        <taxon>Metazoa</taxon>
        <taxon>Spiralia</taxon>
        <taxon>Lophotrochozoa</taxon>
        <taxon>Mollusca</taxon>
        <taxon>Gastropoda</taxon>
        <taxon>Heterobranchia</taxon>
        <taxon>Euthyneura</taxon>
        <taxon>Panpulmonata</taxon>
        <taxon>Eupulmonata</taxon>
        <taxon>Stylommatophora</taxon>
        <taxon>Helicina</taxon>
        <taxon>Arionoidea</taxon>
        <taxon>Arionidae</taxon>
        <taxon>Arion</taxon>
    </lineage>
</organism>
<name>A0A0B7C6Y9_9EUPU</name>
<feature type="non-terminal residue" evidence="3">
    <location>
        <position position="1"/>
    </location>
</feature>
<dbReference type="PANTHER" id="PTHR16266:SF17">
    <property type="entry name" value="BRWD3"/>
    <property type="match status" value="1"/>
</dbReference>
<dbReference type="InterPro" id="IPR052060">
    <property type="entry name" value="Bromo_WD_repeat"/>
</dbReference>
<dbReference type="InterPro" id="IPR057452">
    <property type="entry name" value="BRWD/PHIP_N"/>
</dbReference>
<dbReference type="GO" id="GO:0006357">
    <property type="term" value="P:regulation of transcription by RNA polymerase II"/>
    <property type="evidence" value="ECO:0007669"/>
    <property type="project" value="TreeGrafter"/>
</dbReference>
<proteinExistence type="predicted"/>
<dbReference type="GO" id="GO:0007010">
    <property type="term" value="P:cytoskeleton organization"/>
    <property type="evidence" value="ECO:0007669"/>
    <property type="project" value="TreeGrafter"/>
</dbReference>
<evidence type="ECO:0000256" key="1">
    <source>
        <dbReference type="SAM" id="MobiDB-lite"/>
    </source>
</evidence>
<evidence type="ECO:0000313" key="3">
    <source>
        <dbReference type="EMBL" id="CEL00331.1"/>
    </source>
</evidence>
<feature type="domain" description="BRWD/PHIP N-terminal" evidence="2">
    <location>
        <begin position="1"/>
        <end position="36"/>
    </location>
</feature>
<feature type="non-terminal residue" evidence="3">
    <location>
        <position position="80"/>
    </location>
</feature>
<evidence type="ECO:0000259" key="2">
    <source>
        <dbReference type="Pfam" id="PF25437"/>
    </source>
</evidence>
<gene>
    <name evidence="3" type="primary">ORF223429</name>
</gene>
<dbReference type="GO" id="GO:0008360">
    <property type="term" value="P:regulation of cell shape"/>
    <property type="evidence" value="ECO:0007669"/>
    <property type="project" value="TreeGrafter"/>
</dbReference>
<sequence length="80" mass="9135">EGNNHLRSYENLIYLNRHIRSDHLLRVVERVGALLDKEVKPSVPGVRSLLGAGSLSLLRTSEDTKRTKWSASHHMIRRHG</sequence>
<dbReference type="AlphaFoldDB" id="A0A0B7C6Y9"/>
<feature type="region of interest" description="Disordered" evidence="1">
    <location>
        <begin position="61"/>
        <end position="80"/>
    </location>
</feature>
<dbReference type="Pfam" id="PF25437">
    <property type="entry name" value="BRWD1_N"/>
    <property type="match status" value="1"/>
</dbReference>